<organism evidence="1 2">
    <name type="scientific">Microseira wollei NIES-4236</name>
    <dbReference type="NCBI Taxonomy" id="2530354"/>
    <lineage>
        <taxon>Bacteria</taxon>
        <taxon>Bacillati</taxon>
        <taxon>Cyanobacteriota</taxon>
        <taxon>Cyanophyceae</taxon>
        <taxon>Oscillatoriophycideae</taxon>
        <taxon>Aerosakkonematales</taxon>
        <taxon>Aerosakkonemataceae</taxon>
        <taxon>Microseira</taxon>
    </lineage>
</organism>
<dbReference type="PANTHER" id="PTHR36061:SF3">
    <property type="entry name" value="OS04G0692200 PROTEIN"/>
    <property type="match status" value="1"/>
</dbReference>
<dbReference type="RefSeq" id="WP_226576110.1">
    <property type="nucleotide sequence ID" value="NZ_BLAY01000013.1"/>
</dbReference>
<dbReference type="Proteomes" id="UP001050975">
    <property type="component" value="Unassembled WGS sequence"/>
</dbReference>
<accession>A0AAV3X778</accession>
<dbReference type="Pfam" id="PF06949">
    <property type="entry name" value="DUF1292"/>
    <property type="match status" value="1"/>
</dbReference>
<dbReference type="InterPro" id="IPR009711">
    <property type="entry name" value="UPF0473"/>
</dbReference>
<sequence>MSTAKENGYSQDETVILKDETGRELTCYVEETVPAEGKEYVLLRPVDDTVEIFSWQADQEEEAFLVEEEEVLDEIFPIAQAVLAEQDLTLKRSAFALTLAGDVPPPTEEDILTLEIDDEAALAPLEPEQLQFLANFYHEDHEYEVFRRLDPLLLFARRNNAGELELLSPEEFQRVQPILEEKLAQLEDEMYDEEE</sequence>
<evidence type="ECO:0000313" key="2">
    <source>
        <dbReference type="Proteomes" id="UP001050975"/>
    </source>
</evidence>
<dbReference type="PANTHER" id="PTHR36061">
    <property type="match status" value="1"/>
</dbReference>
<gene>
    <name evidence="1" type="ORF">MiSe_12270</name>
</gene>
<protein>
    <recommendedName>
        <fullName evidence="3">DUF3727 domain-containing protein</fullName>
    </recommendedName>
</protein>
<evidence type="ECO:0008006" key="3">
    <source>
        <dbReference type="Google" id="ProtNLM"/>
    </source>
</evidence>
<evidence type="ECO:0000313" key="1">
    <source>
        <dbReference type="EMBL" id="GET36476.1"/>
    </source>
</evidence>
<dbReference type="AlphaFoldDB" id="A0AAV3X778"/>
<dbReference type="EMBL" id="BLAY01000013">
    <property type="protein sequence ID" value="GET36476.1"/>
    <property type="molecule type" value="Genomic_DNA"/>
</dbReference>
<keyword evidence="2" id="KW-1185">Reference proteome</keyword>
<comment type="caution">
    <text evidence="1">The sequence shown here is derived from an EMBL/GenBank/DDBJ whole genome shotgun (WGS) entry which is preliminary data.</text>
</comment>
<name>A0AAV3X778_9CYAN</name>
<dbReference type="Pfam" id="PF12527">
    <property type="entry name" value="DUF3727"/>
    <property type="match status" value="1"/>
</dbReference>
<proteinExistence type="predicted"/>
<reference evidence="1" key="1">
    <citation type="submission" date="2019-10" db="EMBL/GenBank/DDBJ databases">
        <title>Draft genome sequece of Microseira wollei NIES-4236.</title>
        <authorList>
            <person name="Yamaguchi H."/>
            <person name="Suzuki S."/>
            <person name="Kawachi M."/>
        </authorList>
    </citation>
    <scope>NUCLEOTIDE SEQUENCE</scope>
    <source>
        <strain evidence="1">NIES-4236</strain>
    </source>
</reference>
<dbReference type="InterPro" id="IPR022203">
    <property type="entry name" value="DUF3727"/>
</dbReference>